<dbReference type="Proteomes" id="UP000472676">
    <property type="component" value="Unassembled WGS sequence"/>
</dbReference>
<organism evidence="6 7">
    <name type="scientific">Solimonas terrae</name>
    <dbReference type="NCBI Taxonomy" id="1396819"/>
    <lineage>
        <taxon>Bacteria</taxon>
        <taxon>Pseudomonadati</taxon>
        <taxon>Pseudomonadota</taxon>
        <taxon>Gammaproteobacteria</taxon>
        <taxon>Nevskiales</taxon>
        <taxon>Nevskiaceae</taxon>
        <taxon>Solimonas</taxon>
    </lineage>
</organism>
<evidence type="ECO:0000256" key="1">
    <source>
        <dbReference type="ARBA" id="ARBA00005495"/>
    </source>
</evidence>
<dbReference type="Gene3D" id="3.90.1590.10">
    <property type="entry name" value="glutathione-dependent formaldehyde- activating enzyme (gfa)"/>
    <property type="match status" value="1"/>
</dbReference>
<keyword evidence="7" id="KW-1185">Reference proteome</keyword>
<evidence type="ECO:0000313" key="7">
    <source>
        <dbReference type="Proteomes" id="UP000472676"/>
    </source>
</evidence>
<dbReference type="SUPFAM" id="SSF51316">
    <property type="entry name" value="Mss4-like"/>
    <property type="match status" value="1"/>
</dbReference>
<evidence type="ECO:0000259" key="5">
    <source>
        <dbReference type="Pfam" id="PF04828"/>
    </source>
</evidence>
<evidence type="ECO:0000256" key="4">
    <source>
        <dbReference type="ARBA" id="ARBA00023239"/>
    </source>
</evidence>
<name>A0A6M2BRH8_9GAMM</name>
<dbReference type="InterPro" id="IPR006913">
    <property type="entry name" value="CENP-V/GFA"/>
</dbReference>
<dbReference type="AlphaFoldDB" id="A0A6M2BRH8"/>
<dbReference type="PANTHER" id="PTHR33337:SF40">
    <property type="entry name" value="CENP-V_GFA DOMAIN-CONTAINING PROTEIN-RELATED"/>
    <property type="match status" value="1"/>
</dbReference>
<keyword evidence="3" id="KW-0862">Zinc</keyword>
<evidence type="ECO:0000313" key="6">
    <source>
        <dbReference type="EMBL" id="NGY05206.1"/>
    </source>
</evidence>
<accession>A0A6M2BRH8</accession>
<comment type="caution">
    <text evidence="6">The sequence shown here is derived from an EMBL/GenBank/DDBJ whole genome shotgun (WGS) entry which is preliminary data.</text>
</comment>
<keyword evidence="2" id="KW-0479">Metal-binding</keyword>
<dbReference type="PANTHER" id="PTHR33337">
    <property type="entry name" value="GFA DOMAIN-CONTAINING PROTEIN"/>
    <property type="match status" value="1"/>
</dbReference>
<evidence type="ECO:0000256" key="2">
    <source>
        <dbReference type="ARBA" id="ARBA00022723"/>
    </source>
</evidence>
<protein>
    <recommendedName>
        <fullName evidence="5">CENP-V/GFA domain-containing protein</fullName>
    </recommendedName>
</protein>
<dbReference type="RefSeq" id="WP_166256151.1">
    <property type="nucleotide sequence ID" value="NZ_JAAMOW010000005.1"/>
</dbReference>
<dbReference type="Pfam" id="PF04828">
    <property type="entry name" value="GFA"/>
    <property type="match status" value="1"/>
</dbReference>
<proteinExistence type="inferred from homology"/>
<keyword evidence="4" id="KW-0456">Lyase</keyword>
<dbReference type="GO" id="GO:0046872">
    <property type="term" value="F:metal ion binding"/>
    <property type="evidence" value="ECO:0007669"/>
    <property type="project" value="UniProtKB-KW"/>
</dbReference>
<gene>
    <name evidence="6" type="ORF">G7Y85_10535</name>
</gene>
<comment type="similarity">
    <text evidence="1">Belongs to the Gfa family.</text>
</comment>
<dbReference type="InterPro" id="IPR011057">
    <property type="entry name" value="Mss4-like_sf"/>
</dbReference>
<sequence>MTQQNCQCTCGHAKFEALGRPLFRGYCHCTICQAFNQAPYADISVFRGNDVVMPEAGTVQYKTLRPPPAVQRGVCAACGKPAIEYLKMFPMPKLIIVPTANIRDAALIPAPSLHIFYNRRLADIDDGLPKFSGYWKSQLGFGRHLLASLLRKNA</sequence>
<dbReference type="EMBL" id="JAAMOW010000005">
    <property type="protein sequence ID" value="NGY05206.1"/>
    <property type="molecule type" value="Genomic_DNA"/>
</dbReference>
<reference evidence="6 7" key="1">
    <citation type="journal article" date="2014" name="Int. J. Syst. Evol. Microbiol.">
        <title>Solimonas terrae sp. nov., isolated from soil.</title>
        <authorList>
            <person name="Kim S.J."/>
            <person name="Moon J.Y."/>
            <person name="Weon H.Y."/>
            <person name="Ahn J.H."/>
            <person name="Chen W.M."/>
            <person name="Kwon S.W."/>
        </authorList>
    </citation>
    <scope>NUCLEOTIDE SEQUENCE [LARGE SCALE GENOMIC DNA]</scope>
    <source>
        <strain evidence="6 7">KIS83-12</strain>
    </source>
</reference>
<feature type="domain" description="CENP-V/GFA" evidence="5">
    <location>
        <begin position="5"/>
        <end position="118"/>
    </location>
</feature>
<evidence type="ECO:0000256" key="3">
    <source>
        <dbReference type="ARBA" id="ARBA00022833"/>
    </source>
</evidence>
<dbReference type="GO" id="GO:0016846">
    <property type="term" value="F:carbon-sulfur lyase activity"/>
    <property type="evidence" value="ECO:0007669"/>
    <property type="project" value="InterPro"/>
</dbReference>